<evidence type="ECO:0000313" key="2">
    <source>
        <dbReference type="EMBL" id="AIA93257.1"/>
    </source>
</evidence>
<dbReference type="AlphaFoldDB" id="A0A060CE77"/>
<evidence type="ECO:0000259" key="1">
    <source>
        <dbReference type="Pfam" id="PF03644"/>
    </source>
</evidence>
<dbReference type="EMBL" id="KF125921">
    <property type="protein sequence ID" value="AIA93257.1"/>
    <property type="molecule type" value="Genomic_DNA"/>
</dbReference>
<accession>A0A060CE77</accession>
<dbReference type="GO" id="GO:0005737">
    <property type="term" value="C:cytoplasm"/>
    <property type="evidence" value="ECO:0007669"/>
    <property type="project" value="InterPro"/>
</dbReference>
<proteinExistence type="predicted"/>
<dbReference type="GO" id="GO:0033925">
    <property type="term" value="F:mannosyl-glycoprotein endo-beta-N-acetylglucosaminidase activity"/>
    <property type="evidence" value="ECO:0007669"/>
    <property type="project" value="InterPro"/>
</dbReference>
<dbReference type="Pfam" id="PF03644">
    <property type="entry name" value="Glyco_hydro_85"/>
    <property type="match status" value="1"/>
</dbReference>
<name>A0A060CE77_9BACI</name>
<reference evidence="2" key="1">
    <citation type="journal article" date="2013" name="Environ. Microbiol.">
        <title>Seasonally variable intestinal metagenomes of the red palm weevil (Rhynchophorus ferrugineus).</title>
        <authorList>
            <person name="Jia S."/>
            <person name="Zhang X."/>
            <person name="Zhang G."/>
            <person name="Yin A."/>
            <person name="Zhang S."/>
            <person name="Li F."/>
            <person name="Wang L."/>
            <person name="Zhao D."/>
            <person name="Yun Q."/>
            <person name="Tala"/>
            <person name="Wang J."/>
            <person name="Sun G."/>
            <person name="Baabdullah M."/>
            <person name="Yu X."/>
            <person name="Hu S."/>
            <person name="Al-Mssallem I.S."/>
            <person name="Yu J."/>
        </authorList>
    </citation>
    <scope>NUCLEOTIDE SEQUENCE</scope>
</reference>
<sequence length="75" mass="8274">MSHTSNANTIIGNDRTYSRTFNNYQYNDIMVSWAGSASEGIIVPPAKNETEKAHINGTKILGNIFLDGYHGLTNK</sequence>
<protein>
    <submittedName>
        <fullName evidence="2">CAZy families CBM32|GH85 protein</fullName>
    </submittedName>
</protein>
<dbReference type="Gene3D" id="3.20.20.80">
    <property type="entry name" value="Glycosidases"/>
    <property type="match status" value="1"/>
</dbReference>
<organism evidence="2">
    <name type="scientific">uncultured Bacillus sp</name>
    <dbReference type="NCBI Taxonomy" id="83428"/>
    <lineage>
        <taxon>Bacteria</taxon>
        <taxon>Bacillati</taxon>
        <taxon>Bacillota</taxon>
        <taxon>Bacilli</taxon>
        <taxon>Bacillales</taxon>
        <taxon>Bacillaceae</taxon>
        <taxon>Bacillus</taxon>
        <taxon>environmental samples</taxon>
    </lineage>
</organism>
<feature type="domain" description="Cytosolic endo-beta-N-acetylglucosaminidase TIM barrel" evidence="1">
    <location>
        <begin position="12"/>
        <end position="68"/>
    </location>
</feature>
<dbReference type="InterPro" id="IPR005201">
    <property type="entry name" value="TIM_ENGase"/>
</dbReference>